<keyword evidence="3" id="KW-1185">Reference proteome</keyword>
<reference evidence="2 3" key="1">
    <citation type="journal article" date="2021" name="Elife">
        <title>Chloroplast acquisition without the gene transfer in kleptoplastic sea slugs, Plakobranchus ocellatus.</title>
        <authorList>
            <person name="Maeda T."/>
            <person name="Takahashi S."/>
            <person name="Yoshida T."/>
            <person name="Shimamura S."/>
            <person name="Takaki Y."/>
            <person name="Nagai Y."/>
            <person name="Toyoda A."/>
            <person name="Suzuki Y."/>
            <person name="Arimoto A."/>
            <person name="Ishii H."/>
            <person name="Satoh N."/>
            <person name="Nishiyama T."/>
            <person name="Hasebe M."/>
            <person name="Maruyama T."/>
            <person name="Minagawa J."/>
            <person name="Obokata J."/>
            <person name="Shigenobu S."/>
        </authorList>
    </citation>
    <scope>NUCLEOTIDE SEQUENCE [LARGE SCALE GENOMIC DNA]</scope>
</reference>
<dbReference type="Proteomes" id="UP000762676">
    <property type="component" value="Unassembled WGS sequence"/>
</dbReference>
<name>A0AAV4J6G8_9GAST</name>
<accession>A0AAV4J6G8</accession>
<gene>
    <name evidence="2" type="ORF">ElyMa_006824900</name>
</gene>
<proteinExistence type="predicted"/>
<feature type="region of interest" description="Disordered" evidence="1">
    <location>
        <begin position="34"/>
        <end position="121"/>
    </location>
</feature>
<evidence type="ECO:0000313" key="3">
    <source>
        <dbReference type="Proteomes" id="UP000762676"/>
    </source>
</evidence>
<dbReference type="EMBL" id="BMAT01013659">
    <property type="protein sequence ID" value="GFS17563.1"/>
    <property type="molecule type" value="Genomic_DNA"/>
</dbReference>
<organism evidence="2 3">
    <name type="scientific">Elysia marginata</name>
    <dbReference type="NCBI Taxonomy" id="1093978"/>
    <lineage>
        <taxon>Eukaryota</taxon>
        <taxon>Metazoa</taxon>
        <taxon>Spiralia</taxon>
        <taxon>Lophotrochozoa</taxon>
        <taxon>Mollusca</taxon>
        <taxon>Gastropoda</taxon>
        <taxon>Heterobranchia</taxon>
        <taxon>Euthyneura</taxon>
        <taxon>Panpulmonata</taxon>
        <taxon>Sacoglossa</taxon>
        <taxon>Placobranchoidea</taxon>
        <taxon>Plakobranchidae</taxon>
        <taxon>Elysia</taxon>
    </lineage>
</organism>
<sequence length="121" mass="12959">MLSASTAGPPGLPCLTHVLPRAVLPMSYKLCPRKLRRRKKQMKVLNTPHPPSSLISSVPSQPACLYYRGTNSTRTKTPNGKDSSGSSLTPKSTGTNSTHTKTLNGKDSSGSSLTPRQSLRL</sequence>
<feature type="compositionally biased region" description="Polar residues" evidence="1">
    <location>
        <begin position="69"/>
        <end position="121"/>
    </location>
</feature>
<protein>
    <submittedName>
        <fullName evidence="2">Uncharacterized protein</fullName>
    </submittedName>
</protein>
<evidence type="ECO:0000256" key="1">
    <source>
        <dbReference type="SAM" id="MobiDB-lite"/>
    </source>
</evidence>
<comment type="caution">
    <text evidence="2">The sequence shown here is derived from an EMBL/GenBank/DDBJ whole genome shotgun (WGS) entry which is preliminary data.</text>
</comment>
<dbReference type="AlphaFoldDB" id="A0AAV4J6G8"/>
<evidence type="ECO:0000313" key="2">
    <source>
        <dbReference type="EMBL" id="GFS17563.1"/>
    </source>
</evidence>